<accession>A0A1C6SIJ9</accession>
<feature type="compositionally biased region" description="Low complexity" evidence="1">
    <location>
        <begin position="22"/>
        <end position="35"/>
    </location>
</feature>
<dbReference type="EMBL" id="FMHU01000002">
    <property type="protein sequence ID" value="SCL29192.1"/>
    <property type="molecule type" value="Genomic_DNA"/>
</dbReference>
<evidence type="ECO:0000256" key="1">
    <source>
        <dbReference type="SAM" id="MobiDB-lite"/>
    </source>
</evidence>
<dbReference type="AlphaFoldDB" id="A0A1C6SIJ9"/>
<name>A0A1C6SIJ9_9ACTN</name>
<evidence type="ECO:0000259" key="2">
    <source>
        <dbReference type="Pfam" id="PF13699"/>
    </source>
</evidence>
<evidence type="ECO:0000313" key="3">
    <source>
        <dbReference type="EMBL" id="SCL29192.1"/>
    </source>
</evidence>
<sequence length="452" mass="48888">MRHHRSDLTSSPQERQAPRPGPAAGRRADAVVPGRAGPGRSPREVIALQRTVGNRAAAGMVEQDRHEHADCGHPPAEQVQRSVASVLGSRGRPLDDATRGDMEARLGSDFSDVRIHDDSAARASAAGIGARAYTSGNHVVLGDGGTDRHTLAHELTHVIQQRLGPVAGTDNGAGLRISDPGDRFERDAEANAARALTTDPAPQMAQDTIELPPLTLPGAQTPVQRTPKADVGGTATSNSRSEPYPGDGGRSTRSSTRKKNQPDRPEANLNSLRLSFTSEYEGPATQRLDEKQDIGFYQVATLHAPENLPRSVTALYDFRQQVKDSFVYYERVEDDGDFEKREQRPSAWVQDGPYQPEYDDAPEAISVGSNSIEFNDHPGWSGRVAMTPGSWLARYSVSFRWKVKRRDARGGTWTSPAVTHTFTSPFAPNNPVASAPVTATPAGNTAWDVTLT</sequence>
<organism evidence="3 4">
    <name type="scientific">Micromonospora inyonensis</name>
    <dbReference type="NCBI Taxonomy" id="47866"/>
    <lineage>
        <taxon>Bacteria</taxon>
        <taxon>Bacillati</taxon>
        <taxon>Actinomycetota</taxon>
        <taxon>Actinomycetes</taxon>
        <taxon>Micromonosporales</taxon>
        <taxon>Micromonosporaceae</taxon>
        <taxon>Micromonospora</taxon>
    </lineage>
</organism>
<protein>
    <recommendedName>
        <fullName evidence="2">eCIS core domain-containing protein</fullName>
    </recommendedName>
</protein>
<reference evidence="4" key="1">
    <citation type="submission" date="2016-06" db="EMBL/GenBank/DDBJ databases">
        <authorList>
            <person name="Varghese N."/>
        </authorList>
    </citation>
    <scope>NUCLEOTIDE SEQUENCE [LARGE SCALE GENOMIC DNA]</scope>
    <source>
        <strain evidence="4">DSM 46123</strain>
    </source>
</reference>
<feature type="region of interest" description="Disordered" evidence="1">
    <location>
        <begin position="212"/>
        <end position="275"/>
    </location>
</feature>
<feature type="region of interest" description="Disordered" evidence="1">
    <location>
        <begin position="1"/>
        <end position="45"/>
    </location>
</feature>
<proteinExistence type="predicted"/>
<dbReference type="Proteomes" id="UP000198906">
    <property type="component" value="Unassembled WGS sequence"/>
</dbReference>
<evidence type="ECO:0000313" key="4">
    <source>
        <dbReference type="Proteomes" id="UP000198906"/>
    </source>
</evidence>
<gene>
    <name evidence="3" type="ORF">GA0074694_5325</name>
</gene>
<keyword evidence="4" id="KW-1185">Reference proteome</keyword>
<dbReference type="InterPro" id="IPR025295">
    <property type="entry name" value="eCIS_core_dom"/>
</dbReference>
<dbReference type="RefSeq" id="WP_218105810.1">
    <property type="nucleotide sequence ID" value="NZ_FMHU01000002.1"/>
</dbReference>
<feature type="domain" description="eCIS core" evidence="2">
    <location>
        <begin position="93"/>
        <end position="163"/>
    </location>
</feature>
<dbReference type="STRING" id="47866.GA0074694_5325"/>
<dbReference type="Pfam" id="PF13699">
    <property type="entry name" value="eCIS_core"/>
    <property type="match status" value="1"/>
</dbReference>